<dbReference type="RefSeq" id="WP_080842100.1">
    <property type="nucleotide sequence ID" value="NZ_LT009723.1"/>
</dbReference>
<evidence type="ECO:0000259" key="1">
    <source>
        <dbReference type="Pfam" id="PF24746"/>
    </source>
</evidence>
<evidence type="ECO:0000313" key="3">
    <source>
        <dbReference type="Proteomes" id="UP000191988"/>
    </source>
</evidence>
<organism evidence="2 3">
    <name type="scientific">Agrobacterium tomkonis CFBP 6623</name>
    <dbReference type="NCBI Taxonomy" id="1183432"/>
    <lineage>
        <taxon>Bacteria</taxon>
        <taxon>Pseudomonadati</taxon>
        <taxon>Pseudomonadota</taxon>
        <taxon>Alphaproteobacteria</taxon>
        <taxon>Hyphomicrobiales</taxon>
        <taxon>Rhizobiaceae</taxon>
        <taxon>Rhizobium/Agrobacterium group</taxon>
        <taxon>Agrobacterium</taxon>
        <taxon>Agrobacterium tumefaciens complex</taxon>
    </lineage>
</organism>
<dbReference type="EMBL" id="FBWK01000018">
    <property type="protein sequence ID" value="CUX19843.1"/>
    <property type="molecule type" value="Genomic_DNA"/>
</dbReference>
<feature type="domain" description="DUF7694" evidence="1">
    <location>
        <begin position="67"/>
        <end position="127"/>
    </location>
</feature>
<dbReference type="Pfam" id="PF24746">
    <property type="entry name" value="DUF7694"/>
    <property type="match status" value="1"/>
</dbReference>
<keyword evidence="3" id="KW-1185">Reference proteome</keyword>
<dbReference type="STRING" id="1183432.AGR3A_Cc250110"/>
<proteinExistence type="predicted"/>
<reference evidence="3" key="1">
    <citation type="submission" date="2016-01" db="EMBL/GenBank/DDBJ databases">
        <authorList>
            <person name="Regsiter A."/>
            <person name="william w."/>
        </authorList>
    </citation>
    <scope>NUCLEOTIDE SEQUENCE [LARGE SCALE GENOMIC DNA]</scope>
    <source>
        <strain evidence="3">CFBP 6623</strain>
    </source>
</reference>
<dbReference type="Proteomes" id="UP000191988">
    <property type="component" value="Unassembled WGS sequence"/>
</dbReference>
<dbReference type="AlphaFoldDB" id="A0A1S7PES0"/>
<dbReference type="InterPro" id="IPR056111">
    <property type="entry name" value="DUF7694"/>
</dbReference>
<evidence type="ECO:0000313" key="2">
    <source>
        <dbReference type="EMBL" id="CUX19843.1"/>
    </source>
</evidence>
<gene>
    <name evidence="2" type="ORF">AGR3A_Cc250110</name>
</gene>
<protein>
    <recommendedName>
        <fullName evidence="1">DUF7694 domain-containing protein</fullName>
    </recommendedName>
</protein>
<sequence length="141" mass="16112">MSYSTFDDLPRRNRRLILRDEGIARRAGKWSKWETLKLPRGTVHPHGWTADITTAHRNNVFSVLDRTLPDGTRHLAITSLSGVRPTWPEMQRIKDEIAGPDATAVEVYPPRAEIVDDADMYHLWVLPAPLPFSLFPRTSND</sequence>
<accession>A0A1S7PES0</accession>
<name>A0A1S7PES0_9HYPH</name>